<comment type="similarity">
    <text evidence="9">Belongs to the AB hydrolase superfamily. Lipase family. Class Lip subfamily.</text>
</comment>
<dbReference type="PANTHER" id="PTHR34853">
    <property type="match status" value="1"/>
</dbReference>
<evidence type="ECO:0000256" key="6">
    <source>
        <dbReference type="ARBA" id="ARBA00022963"/>
    </source>
</evidence>
<feature type="signal peptide" evidence="12">
    <location>
        <begin position="1"/>
        <end position="22"/>
    </location>
</feature>
<gene>
    <name evidence="13" type="ORF">Malapachy_4203</name>
</gene>
<keyword evidence="4" id="KW-0964">Secreted</keyword>
<feature type="chain" id="PRO_5005818762" description="triacylglycerol lipase" evidence="12">
    <location>
        <begin position="23"/>
        <end position="468"/>
    </location>
</feature>
<accession>A0A0M8MLF2</accession>
<dbReference type="EC" id="3.1.1.3" evidence="3"/>
<comment type="catalytic activity">
    <reaction evidence="1">
        <text>a triacylglycerol + H2O = a diacylglycerol + a fatty acid + H(+)</text>
        <dbReference type="Rhea" id="RHEA:12044"/>
        <dbReference type="ChEBI" id="CHEBI:15377"/>
        <dbReference type="ChEBI" id="CHEBI:15378"/>
        <dbReference type="ChEBI" id="CHEBI:17855"/>
        <dbReference type="ChEBI" id="CHEBI:18035"/>
        <dbReference type="ChEBI" id="CHEBI:28868"/>
        <dbReference type="EC" id="3.1.1.3"/>
    </reaction>
</comment>
<dbReference type="SUPFAM" id="SSF53474">
    <property type="entry name" value="alpha/beta-Hydrolases"/>
    <property type="match status" value="1"/>
</dbReference>
<comment type="catalytic activity">
    <reaction evidence="10">
        <text>a diacylglycerol + H2O = a monoacylglycerol + a fatty acid + H(+)</text>
        <dbReference type="Rhea" id="RHEA:32731"/>
        <dbReference type="ChEBI" id="CHEBI:15377"/>
        <dbReference type="ChEBI" id="CHEBI:15378"/>
        <dbReference type="ChEBI" id="CHEBI:17408"/>
        <dbReference type="ChEBI" id="CHEBI:18035"/>
        <dbReference type="ChEBI" id="CHEBI:28868"/>
    </reaction>
</comment>
<dbReference type="EMBL" id="LGAV01000004">
    <property type="protein sequence ID" value="KOS13928.1"/>
    <property type="molecule type" value="Genomic_DNA"/>
</dbReference>
<dbReference type="InterPro" id="IPR005152">
    <property type="entry name" value="Lipase_secreted"/>
</dbReference>
<evidence type="ECO:0000256" key="12">
    <source>
        <dbReference type="SAM" id="SignalP"/>
    </source>
</evidence>
<proteinExistence type="inferred from homology"/>
<evidence type="ECO:0000256" key="9">
    <source>
        <dbReference type="ARBA" id="ARBA00043986"/>
    </source>
</evidence>
<keyword evidence="7" id="KW-0843">Virulence</keyword>
<dbReference type="RefSeq" id="XP_017991560.1">
    <property type="nucleotide sequence ID" value="XM_018138656.1"/>
</dbReference>
<dbReference type="Pfam" id="PF03583">
    <property type="entry name" value="LIP"/>
    <property type="match status" value="1"/>
</dbReference>
<dbReference type="InterPro" id="IPR029058">
    <property type="entry name" value="AB_hydrolase_fold"/>
</dbReference>
<dbReference type="GeneID" id="28730532"/>
<sequence>MKFLLALFCAVLLALPVWTLEARESLPFPPNDPFYTPPDGWQDKPNGHIFRSRKVELQTLFHTNVEEAWQVLYRTTYASDDQPTTSVTTIMVPYNAKRNGVVVYGDFEDSNAPQCAPSYAFRAGPLNAPSSKVNMVITFPFLQEGYIVTVPDKEGRKGLFASGIVEGRQTLDGIRATLAFDKLKLDKNVKVVGSGYSGGAIQTGWAASLKPTYAPELPVVGWYAGGTPSNLTDLIMLVNKTPFSGFLNGGVASLVDTYPKVKEYIESIATHEAMEAMDYARENCMVSLLLKYPFQDLFSTYYTSRGKQLLDNKDLREVLDELTMGLNKEQTPDVPVLMIHGKVDEIAPYRSGRKTAENWCKHGGQIQFHTYDTDLSAHFISQITGTTMSFNWLRDRLEGKPVKDGCQFTSSKDVLLDVDELGDEFKYILEMLDGFAGDKIGPGDNIITSRIRKQQAHRHHVQRSSSLV</sequence>
<dbReference type="GO" id="GO:0005576">
    <property type="term" value="C:extracellular region"/>
    <property type="evidence" value="ECO:0007669"/>
    <property type="project" value="UniProtKB-SubCell"/>
</dbReference>
<dbReference type="OrthoDB" id="2373480at2759"/>
<dbReference type="AlphaFoldDB" id="A0A0M8MLF2"/>
<dbReference type="PANTHER" id="PTHR34853:SF1">
    <property type="entry name" value="LIPASE 5"/>
    <property type="match status" value="1"/>
</dbReference>
<name>A0A0M8MLF2_9BASI</name>
<evidence type="ECO:0000256" key="2">
    <source>
        <dbReference type="ARBA" id="ARBA00004613"/>
    </source>
</evidence>
<keyword evidence="5" id="KW-0378">Hydrolase</keyword>
<evidence type="ECO:0000313" key="13">
    <source>
        <dbReference type="EMBL" id="KOS13928.1"/>
    </source>
</evidence>
<evidence type="ECO:0000256" key="4">
    <source>
        <dbReference type="ARBA" id="ARBA00022525"/>
    </source>
</evidence>
<evidence type="ECO:0000256" key="8">
    <source>
        <dbReference type="ARBA" id="ARBA00023098"/>
    </source>
</evidence>
<protein>
    <recommendedName>
        <fullName evidence="3">triacylglycerol lipase</fullName>
        <ecNumber evidence="3">3.1.1.3</ecNumber>
    </recommendedName>
</protein>
<comment type="catalytic activity">
    <reaction evidence="11">
        <text>a monoacylglycerol + H2O = glycerol + a fatty acid + H(+)</text>
        <dbReference type="Rhea" id="RHEA:15245"/>
        <dbReference type="ChEBI" id="CHEBI:15377"/>
        <dbReference type="ChEBI" id="CHEBI:15378"/>
        <dbReference type="ChEBI" id="CHEBI:17408"/>
        <dbReference type="ChEBI" id="CHEBI:17754"/>
        <dbReference type="ChEBI" id="CHEBI:28868"/>
    </reaction>
</comment>
<dbReference type="VEuPathDB" id="FungiDB:Malapachy_4203"/>
<organism evidence="13 14">
    <name type="scientific">Malassezia pachydermatis</name>
    <dbReference type="NCBI Taxonomy" id="77020"/>
    <lineage>
        <taxon>Eukaryota</taxon>
        <taxon>Fungi</taxon>
        <taxon>Dikarya</taxon>
        <taxon>Basidiomycota</taxon>
        <taxon>Ustilaginomycotina</taxon>
        <taxon>Malasseziomycetes</taxon>
        <taxon>Malasseziales</taxon>
        <taxon>Malasseziaceae</taxon>
        <taxon>Malassezia</taxon>
    </lineage>
</organism>
<evidence type="ECO:0000256" key="3">
    <source>
        <dbReference type="ARBA" id="ARBA00013279"/>
    </source>
</evidence>
<dbReference type="Gene3D" id="3.40.50.1820">
    <property type="entry name" value="alpha/beta hydrolase"/>
    <property type="match status" value="1"/>
</dbReference>
<dbReference type="GO" id="GO:0004806">
    <property type="term" value="F:triacylglycerol lipase activity"/>
    <property type="evidence" value="ECO:0007669"/>
    <property type="project" value="UniProtKB-EC"/>
</dbReference>
<keyword evidence="6" id="KW-0442">Lipid degradation</keyword>
<dbReference type="PIRSF" id="PIRSF029171">
    <property type="entry name" value="Esterase_LipA"/>
    <property type="match status" value="1"/>
</dbReference>
<reference evidence="13 14" key="1">
    <citation type="submission" date="2015-07" db="EMBL/GenBank/DDBJ databases">
        <title>Draft Genome Sequence of Malassezia furfur CBS1878 and Malassezia pachydermatis CBS1879.</title>
        <authorList>
            <person name="Triana S."/>
            <person name="Ohm R."/>
            <person name="Gonzalez A."/>
            <person name="DeCock H."/>
            <person name="Restrepo S."/>
            <person name="Celis A."/>
        </authorList>
    </citation>
    <scope>NUCLEOTIDE SEQUENCE [LARGE SCALE GENOMIC DNA]</scope>
    <source>
        <strain evidence="13 14">CBS 1879</strain>
    </source>
</reference>
<comment type="subcellular location">
    <subcellularLocation>
        <location evidence="2">Secreted</location>
    </subcellularLocation>
</comment>
<evidence type="ECO:0000256" key="11">
    <source>
        <dbReference type="ARBA" id="ARBA00048461"/>
    </source>
</evidence>
<dbReference type="Gene3D" id="1.10.260.130">
    <property type="match status" value="1"/>
</dbReference>
<evidence type="ECO:0000256" key="1">
    <source>
        <dbReference type="ARBA" id="ARBA00001024"/>
    </source>
</evidence>
<keyword evidence="12" id="KW-0732">Signal</keyword>
<dbReference type="Proteomes" id="UP000037751">
    <property type="component" value="Unassembled WGS sequence"/>
</dbReference>
<dbReference type="GO" id="GO:0016042">
    <property type="term" value="P:lipid catabolic process"/>
    <property type="evidence" value="ECO:0007669"/>
    <property type="project" value="UniProtKB-KW"/>
</dbReference>
<evidence type="ECO:0000256" key="5">
    <source>
        <dbReference type="ARBA" id="ARBA00022801"/>
    </source>
</evidence>
<comment type="caution">
    <text evidence="13">The sequence shown here is derived from an EMBL/GenBank/DDBJ whole genome shotgun (WGS) entry which is preliminary data.</text>
</comment>
<evidence type="ECO:0000256" key="10">
    <source>
        <dbReference type="ARBA" id="ARBA00047591"/>
    </source>
</evidence>
<keyword evidence="14" id="KW-1185">Reference proteome</keyword>
<evidence type="ECO:0000313" key="14">
    <source>
        <dbReference type="Proteomes" id="UP000037751"/>
    </source>
</evidence>
<evidence type="ECO:0000256" key="7">
    <source>
        <dbReference type="ARBA" id="ARBA00023026"/>
    </source>
</evidence>
<keyword evidence="8" id="KW-0443">Lipid metabolism</keyword>